<accession>A0A1M7MJW8</accession>
<keyword evidence="2" id="KW-0808">Transferase</keyword>
<protein>
    <submittedName>
        <fullName evidence="9">Uncharacterized conserved protein YgbK, DUF1537 family</fullName>
    </submittedName>
</protein>
<dbReference type="InterPro" id="IPR031475">
    <property type="entry name" value="NBD_C"/>
</dbReference>
<dbReference type="RefSeq" id="WP_073258622.1">
    <property type="nucleotide sequence ID" value="NZ_FRCR01000023.1"/>
</dbReference>
<dbReference type="Pfam" id="PF07005">
    <property type="entry name" value="SBD_N"/>
    <property type="match status" value="1"/>
</dbReference>
<dbReference type="Proteomes" id="UP000184375">
    <property type="component" value="Unassembled WGS sequence"/>
</dbReference>
<dbReference type="SUPFAM" id="SSF142764">
    <property type="entry name" value="YgbK-like"/>
    <property type="match status" value="1"/>
</dbReference>
<sequence length="429" mass="46435">MANFAVIADDLTGSNATGALLAGSGFKVVTLINYENLEIFNFETYDGVIVNTSSRSIDKTEALNRVRTCASFMYKKGIRYFGKRIDSTIRGNLGAEIEGILTGLESEYIAAVVPAYPRSGRIVVGDYLLVNGLPVDRTEAARDPKNPVKVSDVLEVIKEQTAMPACHISLGTILKGPEAIAENIRHAVDSGKKIIIFDAVSDDDIADIALGLHRSRVKAVTVDPGPFTQNYFSLVIQNGDRHIEGKVMVISASTTPLTRSQLGYLQKEYKAEFLNIDGNLLLDEKAREDYLLYTADKIYDIGVKNNIFGLRVAEKEEMLIDLNAEAQRRNTTADFLSIRINSALAQIAKKVLEKGIPNLKGVYITGGDMTVAFCQEVGALAVEVSGDVLPLAAYGTLVGGDFDGLKIVTKGGLVGNTESAAKCVEFLLK</sequence>
<keyword evidence="6" id="KW-0119">Carbohydrate metabolism</keyword>
<organism evidence="9 10">
    <name type="scientific">Caldanaerovirga acetigignens</name>
    <dbReference type="NCBI Taxonomy" id="447595"/>
    <lineage>
        <taxon>Bacteria</taxon>
        <taxon>Bacillati</taxon>
        <taxon>Bacillota</taxon>
        <taxon>Clostridia</taxon>
        <taxon>Thermosediminibacterales</taxon>
        <taxon>Thermosediminibacteraceae</taxon>
        <taxon>Caldanaerovirga</taxon>
    </lineage>
</organism>
<feature type="domain" description="Four-carbon acid sugar kinase nucleotide binding" evidence="8">
    <location>
        <begin position="248"/>
        <end position="418"/>
    </location>
</feature>
<reference evidence="10" key="1">
    <citation type="submission" date="2016-11" db="EMBL/GenBank/DDBJ databases">
        <authorList>
            <person name="Varghese N."/>
            <person name="Submissions S."/>
        </authorList>
    </citation>
    <scope>NUCLEOTIDE SEQUENCE [LARGE SCALE GENOMIC DNA]</scope>
    <source>
        <strain evidence="10">DSM 18802</strain>
    </source>
</reference>
<evidence type="ECO:0000256" key="6">
    <source>
        <dbReference type="ARBA" id="ARBA00023277"/>
    </source>
</evidence>
<evidence type="ECO:0000256" key="4">
    <source>
        <dbReference type="ARBA" id="ARBA00022777"/>
    </source>
</evidence>
<evidence type="ECO:0000256" key="1">
    <source>
        <dbReference type="ARBA" id="ARBA00005715"/>
    </source>
</evidence>
<dbReference type="Pfam" id="PF17042">
    <property type="entry name" value="NBD_C"/>
    <property type="match status" value="1"/>
</dbReference>
<evidence type="ECO:0000256" key="2">
    <source>
        <dbReference type="ARBA" id="ARBA00022679"/>
    </source>
</evidence>
<dbReference type="GO" id="GO:0005524">
    <property type="term" value="F:ATP binding"/>
    <property type="evidence" value="ECO:0007669"/>
    <property type="project" value="UniProtKB-KW"/>
</dbReference>
<gene>
    <name evidence="9" type="ORF">SAMN05660826_02327</name>
</gene>
<evidence type="ECO:0000313" key="10">
    <source>
        <dbReference type="Proteomes" id="UP000184375"/>
    </source>
</evidence>
<dbReference type="Gene3D" id="3.40.50.10840">
    <property type="entry name" value="Putative sugar-binding, N-terminal domain"/>
    <property type="match status" value="1"/>
</dbReference>
<keyword evidence="5" id="KW-0067">ATP-binding</keyword>
<evidence type="ECO:0000256" key="3">
    <source>
        <dbReference type="ARBA" id="ARBA00022741"/>
    </source>
</evidence>
<keyword evidence="4" id="KW-0418">Kinase</keyword>
<evidence type="ECO:0000259" key="7">
    <source>
        <dbReference type="Pfam" id="PF07005"/>
    </source>
</evidence>
<comment type="similarity">
    <text evidence="1">Belongs to the four-carbon acid sugar kinase family.</text>
</comment>
<dbReference type="EMBL" id="FRCR01000023">
    <property type="protein sequence ID" value="SHM91316.1"/>
    <property type="molecule type" value="Genomic_DNA"/>
</dbReference>
<keyword evidence="3" id="KW-0547">Nucleotide-binding</keyword>
<dbReference type="InterPro" id="IPR037051">
    <property type="entry name" value="4-carb_acid_sugar_kinase_N_sf"/>
</dbReference>
<dbReference type="InterPro" id="IPR010737">
    <property type="entry name" value="4-carb_acid_sugar_kinase_N"/>
</dbReference>
<name>A0A1M7MJW8_9FIRM</name>
<keyword evidence="10" id="KW-1185">Reference proteome</keyword>
<dbReference type="STRING" id="447595.SAMN05660826_02327"/>
<dbReference type="InterPro" id="IPR042213">
    <property type="entry name" value="NBD_C_sf"/>
</dbReference>
<evidence type="ECO:0000259" key="8">
    <source>
        <dbReference type="Pfam" id="PF17042"/>
    </source>
</evidence>
<dbReference type="OrthoDB" id="9778478at2"/>
<dbReference type="GO" id="GO:0016301">
    <property type="term" value="F:kinase activity"/>
    <property type="evidence" value="ECO:0007669"/>
    <property type="project" value="UniProtKB-KW"/>
</dbReference>
<dbReference type="AlphaFoldDB" id="A0A1M7MJW8"/>
<proteinExistence type="inferred from homology"/>
<evidence type="ECO:0000256" key="5">
    <source>
        <dbReference type="ARBA" id="ARBA00022840"/>
    </source>
</evidence>
<evidence type="ECO:0000313" key="9">
    <source>
        <dbReference type="EMBL" id="SHM91316.1"/>
    </source>
</evidence>
<dbReference type="Gene3D" id="3.40.980.20">
    <property type="entry name" value="Four-carbon acid sugar kinase, nucleotide binding domain"/>
    <property type="match status" value="1"/>
</dbReference>
<feature type="domain" description="Four-carbon acid sugar kinase N-terminal" evidence="7">
    <location>
        <begin position="5"/>
        <end position="229"/>
    </location>
</feature>